<comment type="caution">
    <text evidence="3">The sequence shown here is derived from an EMBL/GenBank/DDBJ whole genome shotgun (WGS) entry which is preliminary data.</text>
</comment>
<dbReference type="OMA" id="THDKSEN"/>
<dbReference type="VEuPathDB" id="AmoebaDB:DDB_G0277315"/>
<dbReference type="KEGG" id="ddi:DDB_G0277315"/>
<feature type="transmembrane region" description="Helical" evidence="2">
    <location>
        <begin position="118"/>
        <end position="141"/>
    </location>
</feature>
<feature type="compositionally biased region" description="Polar residues" evidence="1">
    <location>
        <begin position="1"/>
        <end position="10"/>
    </location>
</feature>
<keyword evidence="2" id="KW-1133">Transmembrane helix</keyword>
<gene>
    <name evidence="3" type="ORF">DDB_G0277315</name>
</gene>
<reference evidence="3 4" key="1">
    <citation type="journal article" date="2005" name="Nature">
        <title>The genome of the social amoeba Dictyostelium discoideum.</title>
        <authorList>
            <consortium name="The Dictyostelium discoideum Sequencing Consortium"/>
            <person name="Eichinger L."/>
            <person name="Pachebat J.A."/>
            <person name="Glockner G."/>
            <person name="Rajandream M.A."/>
            <person name="Sucgang R."/>
            <person name="Berriman M."/>
            <person name="Song J."/>
            <person name="Olsen R."/>
            <person name="Szafranski K."/>
            <person name="Xu Q."/>
            <person name="Tunggal B."/>
            <person name="Kummerfeld S."/>
            <person name="Madera M."/>
            <person name="Konfortov B.A."/>
            <person name="Rivero F."/>
            <person name="Bankier A.T."/>
            <person name="Lehmann R."/>
            <person name="Hamlin N."/>
            <person name="Davies R."/>
            <person name="Gaudet P."/>
            <person name="Fey P."/>
            <person name="Pilcher K."/>
            <person name="Chen G."/>
            <person name="Saunders D."/>
            <person name="Sodergren E."/>
            <person name="Davis P."/>
            <person name="Kerhornou A."/>
            <person name="Nie X."/>
            <person name="Hall N."/>
            <person name="Anjard C."/>
            <person name="Hemphill L."/>
            <person name="Bason N."/>
            <person name="Farbrother P."/>
            <person name="Desany B."/>
            <person name="Just E."/>
            <person name="Morio T."/>
            <person name="Rost R."/>
            <person name="Churcher C."/>
            <person name="Cooper J."/>
            <person name="Haydock S."/>
            <person name="van Driessche N."/>
            <person name="Cronin A."/>
            <person name="Goodhead I."/>
            <person name="Muzny D."/>
            <person name="Mourier T."/>
            <person name="Pain A."/>
            <person name="Lu M."/>
            <person name="Harper D."/>
            <person name="Lindsay R."/>
            <person name="Hauser H."/>
            <person name="James K."/>
            <person name="Quiles M."/>
            <person name="Madan Babu M."/>
            <person name="Saito T."/>
            <person name="Buchrieser C."/>
            <person name="Wardroper A."/>
            <person name="Felder M."/>
            <person name="Thangavelu M."/>
            <person name="Johnson D."/>
            <person name="Knights A."/>
            <person name="Loulseged H."/>
            <person name="Mungall K."/>
            <person name="Oliver K."/>
            <person name="Price C."/>
            <person name="Quail M.A."/>
            <person name="Urushihara H."/>
            <person name="Hernandez J."/>
            <person name="Rabbinowitsch E."/>
            <person name="Steffen D."/>
            <person name="Sanders M."/>
            <person name="Ma J."/>
            <person name="Kohara Y."/>
            <person name="Sharp S."/>
            <person name="Simmonds M."/>
            <person name="Spiegler S."/>
            <person name="Tivey A."/>
            <person name="Sugano S."/>
            <person name="White B."/>
            <person name="Walker D."/>
            <person name="Woodward J."/>
            <person name="Winckler T."/>
            <person name="Tanaka Y."/>
            <person name="Shaulsky G."/>
            <person name="Schleicher M."/>
            <person name="Weinstock G."/>
            <person name="Rosenthal A."/>
            <person name="Cox E.C."/>
            <person name="Chisholm R.L."/>
            <person name="Gibbs R."/>
            <person name="Loomis W.F."/>
            <person name="Platzer M."/>
            <person name="Kay R.R."/>
            <person name="Williams J."/>
            <person name="Dear P.H."/>
            <person name="Noegel A.A."/>
            <person name="Barrell B."/>
            <person name="Kuspa A."/>
        </authorList>
    </citation>
    <scope>NUCLEOTIDE SEQUENCE [LARGE SCALE GENOMIC DNA]</scope>
    <source>
        <strain evidence="3 4">AX4</strain>
    </source>
</reference>
<feature type="region of interest" description="Disordered" evidence="1">
    <location>
        <begin position="193"/>
        <end position="282"/>
    </location>
</feature>
<evidence type="ECO:0000256" key="2">
    <source>
        <dbReference type="SAM" id="Phobius"/>
    </source>
</evidence>
<feature type="compositionally biased region" description="Low complexity" evidence="1">
    <location>
        <begin position="246"/>
        <end position="255"/>
    </location>
</feature>
<dbReference type="FunCoup" id="Q550B9">
    <property type="interactions" value="435"/>
</dbReference>
<dbReference type="PaxDb" id="44689-DDB0217932"/>
<dbReference type="EMBL" id="AAFI02000019">
    <property type="protein sequence ID" value="EAL68844.1"/>
    <property type="molecule type" value="Genomic_DNA"/>
</dbReference>
<evidence type="ECO:0000313" key="4">
    <source>
        <dbReference type="Proteomes" id="UP000002195"/>
    </source>
</evidence>
<dbReference type="RefSeq" id="XP_642697.1">
    <property type="nucleotide sequence ID" value="XM_637605.1"/>
</dbReference>
<organism evidence="3 4">
    <name type="scientific">Dictyostelium discoideum</name>
    <name type="common">Social amoeba</name>
    <dbReference type="NCBI Taxonomy" id="44689"/>
    <lineage>
        <taxon>Eukaryota</taxon>
        <taxon>Amoebozoa</taxon>
        <taxon>Evosea</taxon>
        <taxon>Eumycetozoa</taxon>
        <taxon>Dictyostelia</taxon>
        <taxon>Dictyosteliales</taxon>
        <taxon>Dictyosteliaceae</taxon>
        <taxon>Dictyostelium</taxon>
    </lineage>
</organism>
<dbReference type="AlphaFoldDB" id="Q550B9"/>
<keyword evidence="4" id="KW-1185">Reference proteome</keyword>
<evidence type="ECO:0008006" key="5">
    <source>
        <dbReference type="Google" id="ProtNLM"/>
    </source>
</evidence>
<dbReference type="Proteomes" id="UP000002195">
    <property type="component" value="Unassembled WGS sequence"/>
</dbReference>
<protein>
    <recommendedName>
        <fullName evidence="5">Transmembrane protein</fullName>
    </recommendedName>
</protein>
<proteinExistence type="predicted"/>
<feature type="transmembrane region" description="Helical" evidence="2">
    <location>
        <begin position="80"/>
        <end position="106"/>
    </location>
</feature>
<evidence type="ECO:0000256" key="1">
    <source>
        <dbReference type="SAM" id="MobiDB-lite"/>
    </source>
</evidence>
<dbReference type="eggNOG" id="ENOG502RHVT">
    <property type="taxonomic scope" value="Eukaryota"/>
</dbReference>
<feature type="region of interest" description="Disordered" evidence="1">
    <location>
        <begin position="1"/>
        <end position="29"/>
    </location>
</feature>
<keyword evidence="2" id="KW-0472">Membrane</keyword>
<name>Q550B9_DICDI</name>
<dbReference type="dictyBase" id="DDB_G0277315"/>
<dbReference type="InParanoid" id="Q550B9"/>
<dbReference type="HOGENOM" id="CLU_988433_0_0_1"/>
<evidence type="ECO:0000313" key="3">
    <source>
        <dbReference type="EMBL" id="EAL68844.1"/>
    </source>
</evidence>
<dbReference type="GeneID" id="8620887"/>
<keyword evidence="2" id="KW-0812">Transmembrane</keyword>
<feature type="compositionally biased region" description="Low complexity" evidence="1">
    <location>
        <begin position="202"/>
        <end position="215"/>
    </location>
</feature>
<sequence>MTTGGLSKSSGLDEASGSGTGNKKNKNENGTLKRSQSVFETNKKVSKFPFLIIWSLVMNCCTLGISILFIALYWNSNCSTSIAFLFIYSIIFIGNIGFGTFFHLRFSKNWEFTNKKRNIIWVSFIMFFAISVTIFIIAIFIKESSSCSKKGQLSNMVRANGVIDLVFLAGLLFFNIVTLCSFSTERRRKKNNKNNVELEEANVSNYKSNNSIKNYPTPPPPQQQQQQQIPPSAPYPHQSQNQYYDNINNNINNNNLPYQPQVIHYNPHDHLPPYPSSARDNI</sequence>
<accession>Q550B9</accession>
<feature type="transmembrane region" description="Helical" evidence="2">
    <location>
        <begin position="161"/>
        <end position="182"/>
    </location>
</feature>
<feature type="transmembrane region" description="Helical" evidence="2">
    <location>
        <begin position="51"/>
        <end position="74"/>
    </location>
</feature>